<evidence type="ECO:0000313" key="2">
    <source>
        <dbReference type="Proteomes" id="UP000238350"/>
    </source>
</evidence>
<dbReference type="RefSeq" id="XP_024663634.1">
    <property type="nucleotide sequence ID" value="XM_024807866.1"/>
</dbReference>
<dbReference type="GeneID" id="36515057"/>
<name>A0A2T0FFC1_9ASCO</name>
<evidence type="ECO:0000313" key="1">
    <source>
        <dbReference type="EMBL" id="PRT53688.1"/>
    </source>
</evidence>
<comment type="caution">
    <text evidence="1">The sequence shown here is derived from an EMBL/GenBank/DDBJ whole genome shotgun (WGS) entry which is preliminary data.</text>
</comment>
<keyword evidence="2" id="KW-1185">Reference proteome</keyword>
<protein>
    <submittedName>
        <fullName evidence="1">Uncharacterized protein</fullName>
    </submittedName>
</protein>
<proteinExistence type="predicted"/>
<sequence length="187" mass="20630">MPPGKQVNQASFASFSKDIARISDLLRELDPLVKNFRHDDFGKIRELSSIHNLFVDSESQIELVISACYSTPVFSIDESKAILDYVAQASVAVQVLLNDVGLSRLEFDHAILRVFSISPVIKGHIDKLDSLFSSLFVNLKNLLDASLVPSLENTASKIRSAFGIQATVVYSQVCSFHSPYKVSLIPS</sequence>
<organism evidence="1 2">
    <name type="scientific">Wickerhamiella sorbophila</name>
    <dbReference type="NCBI Taxonomy" id="45607"/>
    <lineage>
        <taxon>Eukaryota</taxon>
        <taxon>Fungi</taxon>
        <taxon>Dikarya</taxon>
        <taxon>Ascomycota</taxon>
        <taxon>Saccharomycotina</taxon>
        <taxon>Dipodascomycetes</taxon>
        <taxon>Dipodascales</taxon>
        <taxon>Trichomonascaceae</taxon>
        <taxon>Wickerhamiella</taxon>
    </lineage>
</organism>
<dbReference type="Proteomes" id="UP000238350">
    <property type="component" value="Unassembled WGS sequence"/>
</dbReference>
<dbReference type="EMBL" id="NDIQ01000001">
    <property type="protein sequence ID" value="PRT53688.1"/>
    <property type="molecule type" value="Genomic_DNA"/>
</dbReference>
<reference evidence="1 2" key="1">
    <citation type="submission" date="2017-04" db="EMBL/GenBank/DDBJ databases">
        <title>Genome sequencing of [Candida] sorbophila.</title>
        <authorList>
            <person name="Ahn J.O."/>
        </authorList>
    </citation>
    <scope>NUCLEOTIDE SEQUENCE [LARGE SCALE GENOMIC DNA]</scope>
    <source>
        <strain evidence="1 2">DS02</strain>
    </source>
</reference>
<accession>A0A2T0FFC1</accession>
<dbReference type="AlphaFoldDB" id="A0A2T0FFC1"/>
<gene>
    <name evidence="1" type="ORF">B9G98_01308</name>
</gene>